<evidence type="ECO:0000256" key="4">
    <source>
        <dbReference type="ARBA" id="ARBA00022475"/>
    </source>
</evidence>
<evidence type="ECO:0000256" key="2">
    <source>
        <dbReference type="ARBA" id="ARBA00009142"/>
    </source>
</evidence>
<dbReference type="InterPro" id="IPR002781">
    <property type="entry name" value="TM_pro_TauE-like"/>
</dbReference>
<feature type="transmembrane region" description="Helical" evidence="8">
    <location>
        <begin position="140"/>
        <end position="171"/>
    </location>
</feature>
<reference evidence="9 10" key="1">
    <citation type="submission" date="2017-09" db="EMBL/GenBank/DDBJ databases">
        <title>Large-scale bioinformatics analysis of Bacillus genomes uncovers conserved roles of natural products in bacterial physiology.</title>
        <authorList>
            <consortium name="Agbiome Team Llc"/>
            <person name="Bleich R.M."/>
            <person name="Grubbs K.J."/>
            <person name="Santa Maria K.C."/>
            <person name="Allen S.E."/>
            <person name="Farag S."/>
            <person name="Shank E.A."/>
            <person name="Bowers A."/>
        </authorList>
    </citation>
    <scope>NUCLEOTIDE SEQUENCE [LARGE SCALE GENOMIC DNA]</scope>
    <source>
        <strain evidence="9 10">AFS009893</strain>
    </source>
</reference>
<protein>
    <recommendedName>
        <fullName evidence="8">Probable membrane transporter protein</fullName>
    </recommendedName>
</protein>
<name>A0A2A8C1W7_9BACI</name>
<dbReference type="EMBL" id="NUDP01000068">
    <property type="protein sequence ID" value="PEM67370.1"/>
    <property type="molecule type" value="Genomic_DNA"/>
</dbReference>
<proteinExistence type="inferred from homology"/>
<feature type="transmembrane region" description="Helical" evidence="8">
    <location>
        <begin position="205"/>
        <end position="225"/>
    </location>
</feature>
<dbReference type="Pfam" id="PF01925">
    <property type="entry name" value="TauE"/>
    <property type="match status" value="1"/>
</dbReference>
<feature type="transmembrane region" description="Helical" evidence="8">
    <location>
        <begin position="232"/>
        <end position="250"/>
    </location>
</feature>
<gene>
    <name evidence="9" type="ORF">CN613_19020</name>
</gene>
<dbReference type="InterPro" id="IPR052017">
    <property type="entry name" value="TSUP"/>
</dbReference>
<organism evidence="9 10">
    <name type="scientific">Bacillus pseudomycoides</name>
    <dbReference type="NCBI Taxonomy" id="64104"/>
    <lineage>
        <taxon>Bacteria</taxon>
        <taxon>Bacillati</taxon>
        <taxon>Bacillota</taxon>
        <taxon>Bacilli</taxon>
        <taxon>Bacillales</taxon>
        <taxon>Bacillaceae</taxon>
        <taxon>Bacillus</taxon>
        <taxon>Bacillus cereus group</taxon>
    </lineage>
</organism>
<accession>A0A2A8C1W7</accession>
<comment type="similarity">
    <text evidence="2 8">Belongs to the 4-toluene sulfonate uptake permease (TSUP) (TC 2.A.102) family.</text>
</comment>
<feature type="transmembrane region" description="Helical" evidence="8">
    <location>
        <begin position="102"/>
        <end position="120"/>
    </location>
</feature>
<keyword evidence="7 8" id="KW-0472">Membrane</keyword>
<keyword evidence="5 8" id="KW-0812">Transmembrane</keyword>
<keyword evidence="3" id="KW-0813">Transport</keyword>
<dbReference type="PANTHER" id="PTHR30269:SF0">
    <property type="entry name" value="MEMBRANE TRANSPORTER PROTEIN YFCA-RELATED"/>
    <property type="match status" value="1"/>
</dbReference>
<feature type="transmembrane region" description="Helical" evidence="8">
    <location>
        <begin position="183"/>
        <end position="199"/>
    </location>
</feature>
<evidence type="ECO:0000313" key="9">
    <source>
        <dbReference type="EMBL" id="PEM67370.1"/>
    </source>
</evidence>
<keyword evidence="4 8" id="KW-1003">Cell membrane</keyword>
<dbReference type="AlphaFoldDB" id="A0A2A8C1W7"/>
<sequence length="257" mass="27661">MEDINLYTMFFLIASGFLAAFIDSVVGGGGLISIPALLFTGLPPSTAIATNKLASSMGSLMSTISFIRSGNVNFKLVSKLFPLTFIGAILGAFVVKHISSEILKPLVLVLLIAVAIYTIMKKEWGKDASYSGMSVKKRVIFSSVIFIIGFYDGFFGAGTGSFLLFTFLIIGFDFVQSAGNAKVLNFGSNIAALIIFLYLDVVNFAYGLPMGVAMIFGAFVGSNFAIKKGVSYVRVLFIIVTLLLISKNILDYLGFFD</sequence>
<evidence type="ECO:0000256" key="7">
    <source>
        <dbReference type="ARBA" id="ARBA00023136"/>
    </source>
</evidence>
<evidence type="ECO:0000256" key="1">
    <source>
        <dbReference type="ARBA" id="ARBA00004651"/>
    </source>
</evidence>
<dbReference type="RefSeq" id="WP_097834446.1">
    <property type="nucleotide sequence ID" value="NZ_NUBH01000047.1"/>
</dbReference>
<evidence type="ECO:0000256" key="5">
    <source>
        <dbReference type="ARBA" id="ARBA00022692"/>
    </source>
</evidence>
<comment type="subcellular location">
    <subcellularLocation>
        <location evidence="1 8">Cell membrane</location>
        <topology evidence="1 8">Multi-pass membrane protein</topology>
    </subcellularLocation>
</comment>
<feature type="transmembrane region" description="Helical" evidence="8">
    <location>
        <begin position="76"/>
        <end position="95"/>
    </location>
</feature>
<dbReference type="PANTHER" id="PTHR30269">
    <property type="entry name" value="TRANSMEMBRANE PROTEIN YFCA"/>
    <property type="match status" value="1"/>
</dbReference>
<evidence type="ECO:0000256" key="6">
    <source>
        <dbReference type="ARBA" id="ARBA00022989"/>
    </source>
</evidence>
<feature type="transmembrane region" description="Helical" evidence="8">
    <location>
        <begin position="6"/>
        <end position="39"/>
    </location>
</feature>
<evidence type="ECO:0000256" key="3">
    <source>
        <dbReference type="ARBA" id="ARBA00022448"/>
    </source>
</evidence>
<keyword evidence="6 8" id="KW-1133">Transmembrane helix</keyword>
<dbReference type="Proteomes" id="UP000219775">
    <property type="component" value="Unassembled WGS sequence"/>
</dbReference>
<evidence type="ECO:0000256" key="8">
    <source>
        <dbReference type="RuleBase" id="RU363041"/>
    </source>
</evidence>
<evidence type="ECO:0000313" key="10">
    <source>
        <dbReference type="Proteomes" id="UP000219775"/>
    </source>
</evidence>
<dbReference type="GO" id="GO:0005886">
    <property type="term" value="C:plasma membrane"/>
    <property type="evidence" value="ECO:0007669"/>
    <property type="project" value="UniProtKB-SubCell"/>
</dbReference>
<comment type="caution">
    <text evidence="9">The sequence shown here is derived from an EMBL/GenBank/DDBJ whole genome shotgun (WGS) entry which is preliminary data.</text>
</comment>